<evidence type="ECO:0000256" key="2">
    <source>
        <dbReference type="ARBA" id="ARBA00022516"/>
    </source>
</evidence>
<comment type="caution">
    <text evidence="8">The sequence shown here is derived from an EMBL/GenBank/DDBJ whole genome shotgun (WGS) entry which is preliminary data.</text>
</comment>
<keyword evidence="6" id="KW-1133">Transmembrane helix</keyword>
<evidence type="ECO:0000313" key="8">
    <source>
        <dbReference type="EMBL" id="PWK50568.1"/>
    </source>
</evidence>
<protein>
    <submittedName>
        <fullName evidence="8">1-acyl-sn-glycerol-3-phosphate acyltransferase</fullName>
    </submittedName>
</protein>
<evidence type="ECO:0000259" key="7">
    <source>
        <dbReference type="SMART" id="SM00563"/>
    </source>
</evidence>
<accession>A0A316FNX2</accession>
<keyword evidence="6" id="KW-0472">Membrane</keyword>
<dbReference type="Pfam" id="PF01553">
    <property type="entry name" value="Acyltransferase"/>
    <property type="match status" value="1"/>
</dbReference>
<feature type="domain" description="Phospholipid/glycerol acyltransferase" evidence="7">
    <location>
        <begin position="84"/>
        <end position="196"/>
    </location>
</feature>
<evidence type="ECO:0000256" key="1">
    <source>
        <dbReference type="ARBA" id="ARBA00005189"/>
    </source>
</evidence>
<keyword evidence="3 8" id="KW-0808">Transferase</keyword>
<name>A0A316FNX2_9ACTN</name>
<evidence type="ECO:0000256" key="5">
    <source>
        <dbReference type="ARBA" id="ARBA00023315"/>
    </source>
</evidence>
<keyword evidence="2" id="KW-0444">Lipid biosynthesis</keyword>
<dbReference type="CDD" id="cd07989">
    <property type="entry name" value="LPLAT_AGPAT-like"/>
    <property type="match status" value="1"/>
</dbReference>
<dbReference type="SUPFAM" id="SSF69593">
    <property type="entry name" value="Glycerol-3-phosphate (1)-acyltransferase"/>
    <property type="match status" value="1"/>
</dbReference>
<comment type="pathway">
    <text evidence="1">Lipid metabolism.</text>
</comment>
<dbReference type="GO" id="GO:0006654">
    <property type="term" value="P:phosphatidic acid biosynthetic process"/>
    <property type="evidence" value="ECO:0007669"/>
    <property type="project" value="TreeGrafter"/>
</dbReference>
<dbReference type="GO" id="GO:0003841">
    <property type="term" value="F:1-acylglycerol-3-phosphate O-acyltransferase activity"/>
    <property type="evidence" value="ECO:0007669"/>
    <property type="project" value="TreeGrafter"/>
</dbReference>
<keyword evidence="9" id="KW-1185">Reference proteome</keyword>
<evidence type="ECO:0000256" key="3">
    <source>
        <dbReference type="ARBA" id="ARBA00022679"/>
    </source>
</evidence>
<proteinExistence type="predicted"/>
<evidence type="ECO:0000256" key="6">
    <source>
        <dbReference type="SAM" id="Phobius"/>
    </source>
</evidence>
<dbReference type="SMART" id="SM00563">
    <property type="entry name" value="PlsC"/>
    <property type="match status" value="1"/>
</dbReference>
<dbReference type="InterPro" id="IPR002123">
    <property type="entry name" value="Plipid/glycerol_acylTrfase"/>
</dbReference>
<keyword evidence="4" id="KW-0443">Lipid metabolism</keyword>
<keyword evidence="6" id="KW-0812">Transmembrane</keyword>
<evidence type="ECO:0000313" key="9">
    <source>
        <dbReference type="Proteomes" id="UP000245697"/>
    </source>
</evidence>
<dbReference type="PANTHER" id="PTHR10434:SF64">
    <property type="entry name" value="1-ACYL-SN-GLYCEROL-3-PHOSPHATE ACYLTRANSFERASE-RELATED"/>
    <property type="match status" value="1"/>
</dbReference>
<organism evidence="8 9">
    <name type="scientific">Actinoplanes xinjiangensis</name>
    <dbReference type="NCBI Taxonomy" id="512350"/>
    <lineage>
        <taxon>Bacteria</taxon>
        <taxon>Bacillati</taxon>
        <taxon>Actinomycetota</taxon>
        <taxon>Actinomycetes</taxon>
        <taxon>Micromonosporales</taxon>
        <taxon>Micromonosporaceae</taxon>
        <taxon>Actinoplanes</taxon>
    </lineage>
</organism>
<dbReference type="Proteomes" id="UP000245697">
    <property type="component" value="Unassembled WGS sequence"/>
</dbReference>
<reference evidence="8 9" key="1">
    <citation type="submission" date="2018-05" db="EMBL/GenBank/DDBJ databases">
        <title>Genomic Encyclopedia of Archaeal and Bacterial Type Strains, Phase II (KMG-II): from individual species to whole genera.</title>
        <authorList>
            <person name="Goeker M."/>
        </authorList>
    </citation>
    <scope>NUCLEOTIDE SEQUENCE [LARGE SCALE GENOMIC DNA]</scope>
    <source>
        <strain evidence="8 9">DSM 45184</strain>
    </source>
</reference>
<dbReference type="RefSeq" id="WP_109591212.1">
    <property type="nucleotide sequence ID" value="NZ_BONA01000009.1"/>
</dbReference>
<dbReference type="OrthoDB" id="5184723at2"/>
<dbReference type="AlphaFoldDB" id="A0A316FNX2"/>
<dbReference type="PANTHER" id="PTHR10434">
    <property type="entry name" value="1-ACYL-SN-GLYCEROL-3-PHOSPHATE ACYLTRANSFERASE"/>
    <property type="match status" value="1"/>
</dbReference>
<keyword evidence="5 8" id="KW-0012">Acyltransferase</keyword>
<sequence length="259" mass="26740">MTAPVGTFWQPASGCDDRCRDGRAVRRAGPVAVVVRLVALVAVLLGGLAMAVLDSAALRAMARGILAVLGVRLVWRGPAPRPGSLLVANHVSWLDVLALATVLPARMVAKHDVRAWPGIGGAAVRAGTIFIDRTRPSALPGTVAEVAGALRAGHSVVLFPEGTTYCGPERGPFRSALFQSAIDAGAPVVPVSIGYDSTEAAFVGDDTLGESIMRIARLPRLTLTLAAAPALRPDPGADRRALARAAQSSLAGRGYHLAA</sequence>
<evidence type="ECO:0000256" key="4">
    <source>
        <dbReference type="ARBA" id="ARBA00023098"/>
    </source>
</evidence>
<dbReference type="EMBL" id="QGGR01000003">
    <property type="protein sequence ID" value="PWK50568.1"/>
    <property type="molecule type" value="Genomic_DNA"/>
</dbReference>
<feature type="transmembrane region" description="Helical" evidence="6">
    <location>
        <begin position="28"/>
        <end position="50"/>
    </location>
</feature>
<gene>
    <name evidence="8" type="ORF">BC793_103454</name>
</gene>